<feature type="active site" description="Nucleophile" evidence="7">
    <location>
        <position position="259"/>
    </location>
</feature>
<dbReference type="PANTHER" id="PTHR36699">
    <property type="entry name" value="LD-TRANSPEPTIDASE"/>
    <property type="match status" value="1"/>
</dbReference>
<dbReference type="KEGG" id="vgo:GJW-30_1_01241"/>
<gene>
    <name evidence="10" type="ORF">GJW-30_1_01241</name>
</gene>
<dbReference type="GO" id="GO:0016740">
    <property type="term" value="F:transferase activity"/>
    <property type="evidence" value="ECO:0007669"/>
    <property type="project" value="UniProtKB-KW"/>
</dbReference>
<dbReference type="PROSITE" id="PS52029">
    <property type="entry name" value="LD_TPASE"/>
    <property type="match status" value="1"/>
</dbReference>
<proteinExistence type="inferred from homology"/>
<keyword evidence="6 7" id="KW-0961">Cell wall biogenesis/degradation</keyword>
<dbReference type="InterPro" id="IPR005490">
    <property type="entry name" value="LD_TPept_cat_dom"/>
</dbReference>
<dbReference type="PANTHER" id="PTHR36699:SF1">
    <property type="entry name" value="L,D-TRANSPEPTIDASE YAFK-RELATED"/>
    <property type="match status" value="1"/>
</dbReference>
<evidence type="ECO:0000313" key="11">
    <source>
        <dbReference type="Proteomes" id="UP000236884"/>
    </source>
</evidence>
<keyword evidence="3" id="KW-0808">Transferase</keyword>
<keyword evidence="11" id="KW-1185">Reference proteome</keyword>
<feature type="domain" description="L,D-TPase catalytic" evidence="9">
    <location>
        <begin position="159"/>
        <end position="290"/>
    </location>
</feature>
<evidence type="ECO:0000313" key="10">
    <source>
        <dbReference type="EMBL" id="BAT58714.1"/>
    </source>
</evidence>
<dbReference type="AlphaFoldDB" id="A0A0S3PRZ9"/>
<dbReference type="GO" id="GO:0071555">
    <property type="term" value="P:cell wall organization"/>
    <property type="evidence" value="ECO:0007669"/>
    <property type="project" value="UniProtKB-UniRule"/>
</dbReference>
<keyword evidence="8" id="KW-0812">Transmembrane</keyword>
<dbReference type="RefSeq" id="WP_096353051.1">
    <property type="nucleotide sequence ID" value="NZ_AP014946.1"/>
</dbReference>
<evidence type="ECO:0000256" key="2">
    <source>
        <dbReference type="ARBA" id="ARBA00005992"/>
    </source>
</evidence>
<evidence type="ECO:0000259" key="9">
    <source>
        <dbReference type="PROSITE" id="PS52029"/>
    </source>
</evidence>
<dbReference type="EMBL" id="AP014946">
    <property type="protein sequence ID" value="BAT58714.1"/>
    <property type="molecule type" value="Genomic_DNA"/>
</dbReference>
<dbReference type="SUPFAM" id="SSF141523">
    <property type="entry name" value="L,D-transpeptidase catalytic domain-like"/>
    <property type="match status" value="1"/>
</dbReference>
<protein>
    <recommendedName>
        <fullName evidence="9">L,D-TPase catalytic domain-containing protein</fullName>
    </recommendedName>
</protein>
<comment type="pathway">
    <text evidence="1 7">Cell wall biogenesis; peptidoglycan biosynthesis.</text>
</comment>
<dbReference type="UniPathway" id="UPA00219"/>
<feature type="active site" description="Proton donor/acceptor" evidence="7">
    <location>
        <position position="251"/>
    </location>
</feature>
<evidence type="ECO:0000256" key="1">
    <source>
        <dbReference type="ARBA" id="ARBA00004752"/>
    </source>
</evidence>
<accession>A0A0S3PRZ9</accession>
<dbReference type="OrthoDB" id="9809748at2"/>
<evidence type="ECO:0000256" key="3">
    <source>
        <dbReference type="ARBA" id="ARBA00022679"/>
    </source>
</evidence>
<evidence type="ECO:0000256" key="8">
    <source>
        <dbReference type="SAM" id="Phobius"/>
    </source>
</evidence>
<dbReference type="CDD" id="cd16913">
    <property type="entry name" value="YkuD_like"/>
    <property type="match status" value="1"/>
</dbReference>
<dbReference type="Proteomes" id="UP000236884">
    <property type="component" value="Chromosome"/>
</dbReference>
<evidence type="ECO:0000256" key="6">
    <source>
        <dbReference type="ARBA" id="ARBA00023316"/>
    </source>
</evidence>
<evidence type="ECO:0000256" key="4">
    <source>
        <dbReference type="ARBA" id="ARBA00022960"/>
    </source>
</evidence>
<reference evidence="10 11" key="1">
    <citation type="submission" date="2015-08" db="EMBL/GenBank/DDBJ databases">
        <title>Investigation of the bacterial diversity of lava forest soil.</title>
        <authorList>
            <person name="Lee J.S."/>
        </authorList>
    </citation>
    <scope>NUCLEOTIDE SEQUENCE [LARGE SCALE GENOMIC DNA]</scope>
    <source>
        <strain evidence="10 11">GJW-30</strain>
    </source>
</reference>
<sequence length="402" mass="43390">MASRSFKDLMWLIGAVSVCLVAFMAPVYVILFVLPSADEVRKPVAATDPETTGALNLLEPPSKKSDKLATVAPLPAPKPSPLMAVNPSAIVPNATLPSTFPPIVAATPQPHRVAAAPATLPAPQPMIHADLPGLTPQPHSKLPASQLMAQKGLEKKAPIMLRIFKQEAELEVWKREKSGSYVHLKTYPICRWSGLLGPKVKTGDLQSPEGFYAVTPGAMNPNSAYHLSFNVGFPNAYDRAHGRTGSFLMVHGDCKSVGCYAMTNAQIEEIFQLANDAFDGGQAAFQIQAYPFRMTPANFAKHRNSPHIDFWENLKEGHDLFEMTRQPPQIQVCNGRYGFGQSCGADRIASSLISRLAAKKQADAAQVAALSKKTQAAPLAPTMATRLDGGTHPSFLGMFAQR</sequence>
<name>A0A0S3PRZ9_9BRAD</name>
<keyword evidence="4 7" id="KW-0133">Cell shape</keyword>
<keyword evidence="8" id="KW-0472">Membrane</keyword>
<keyword evidence="8" id="KW-1133">Transmembrane helix</keyword>
<comment type="similarity">
    <text evidence="2">Belongs to the YkuD family.</text>
</comment>
<keyword evidence="5 7" id="KW-0573">Peptidoglycan synthesis</keyword>
<feature type="transmembrane region" description="Helical" evidence="8">
    <location>
        <begin position="12"/>
        <end position="34"/>
    </location>
</feature>
<dbReference type="GO" id="GO:0008360">
    <property type="term" value="P:regulation of cell shape"/>
    <property type="evidence" value="ECO:0007669"/>
    <property type="project" value="UniProtKB-UniRule"/>
</dbReference>
<dbReference type="GO" id="GO:0004180">
    <property type="term" value="F:carboxypeptidase activity"/>
    <property type="evidence" value="ECO:0007669"/>
    <property type="project" value="UniProtKB-ARBA"/>
</dbReference>
<organism evidence="10 11">
    <name type="scientific">Variibacter gotjawalensis</name>
    <dbReference type="NCBI Taxonomy" id="1333996"/>
    <lineage>
        <taxon>Bacteria</taxon>
        <taxon>Pseudomonadati</taxon>
        <taxon>Pseudomonadota</taxon>
        <taxon>Alphaproteobacteria</taxon>
        <taxon>Hyphomicrobiales</taxon>
        <taxon>Nitrobacteraceae</taxon>
        <taxon>Variibacter</taxon>
    </lineage>
</organism>
<evidence type="ECO:0000256" key="5">
    <source>
        <dbReference type="ARBA" id="ARBA00022984"/>
    </source>
</evidence>
<dbReference type="InterPro" id="IPR038063">
    <property type="entry name" value="Transpep_catalytic_dom"/>
</dbReference>
<dbReference type="GO" id="GO:0009252">
    <property type="term" value="P:peptidoglycan biosynthetic process"/>
    <property type="evidence" value="ECO:0007669"/>
    <property type="project" value="UniProtKB-UniPathway"/>
</dbReference>
<evidence type="ECO:0000256" key="7">
    <source>
        <dbReference type="PROSITE-ProRule" id="PRU01373"/>
    </source>
</evidence>